<reference evidence="10 11" key="1">
    <citation type="submission" date="2019-09" db="EMBL/GenBank/DDBJ databases">
        <title>Genome sequence of Roseospira marina, one of the more divergent members of the non-sulfur purple photosynthetic bacterial family, the Rhodospirillaceae.</title>
        <authorList>
            <person name="Meyer T."/>
            <person name="Kyndt J."/>
        </authorList>
    </citation>
    <scope>NUCLEOTIDE SEQUENCE [LARGE SCALE GENOMIC DNA]</scope>
    <source>
        <strain evidence="10 11">DSM 15113</strain>
    </source>
</reference>
<name>A0A5M6IA35_9PROT</name>
<evidence type="ECO:0000256" key="6">
    <source>
        <dbReference type="ARBA" id="ARBA00022989"/>
    </source>
</evidence>
<dbReference type="EMBL" id="VWPJ01000012">
    <property type="protein sequence ID" value="KAA5605012.1"/>
    <property type="molecule type" value="Genomic_DNA"/>
</dbReference>
<comment type="subcellular location">
    <subcellularLocation>
        <location evidence="1">Cell membrane</location>
        <topology evidence="1">Multi-pass membrane protein</topology>
    </subcellularLocation>
</comment>
<dbReference type="GO" id="GO:0005886">
    <property type="term" value="C:plasma membrane"/>
    <property type="evidence" value="ECO:0007669"/>
    <property type="project" value="UniProtKB-SubCell"/>
</dbReference>
<feature type="transmembrane region" description="Helical" evidence="8">
    <location>
        <begin position="244"/>
        <end position="264"/>
    </location>
</feature>
<dbReference type="PANTHER" id="PTHR33908">
    <property type="entry name" value="MANNOSYLTRANSFERASE YKCB-RELATED"/>
    <property type="match status" value="1"/>
</dbReference>
<evidence type="ECO:0000256" key="1">
    <source>
        <dbReference type="ARBA" id="ARBA00004651"/>
    </source>
</evidence>
<dbReference type="Pfam" id="PF13231">
    <property type="entry name" value="PMT_2"/>
    <property type="match status" value="1"/>
</dbReference>
<comment type="caution">
    <text evidence="10">The sequence shown here is derived from an EMBL/GenBank/DDBJ whole genome shotgun (WGS) entry which is preliminary data.</text>
</comment>
<keyword evidence="6 8" id="KW-1133">Transmembrane helix</keyword>
<feature type="transmembrane region" description="Helical" evidence="8">
    <location>
        <begin position="304"/>
        <end position="325"/>
    </location>
</feature>
<dbReference type="Proteomes" id="UP000324065">
    <property type="component" value="Unassembled WGS sequence"/>
</dbReference>
<feature type="transmembrane region" description="Helical" evidence="8">
    <location>
        <begin position="364"/>
        <end position="383"/>
    </location>
</feature>
<keyword evidence="4" id="KW-0808">Transferase</keyword>
<organism evidence="10 11">
    <name type="scientific">Roseospira marina</name>
    <dbReference type="NCBI Taxonomy" id="140057"/>
    <lineage>
        <taxon>Bacteria</taxon>
        <taxon>Pseudomonadati</taxon>
        <taxon>Pseudomonadota</taxon>
        <taxon>Alphaproteobacteria</taxon>
        <taxon>Rhodospirillales</taxon>
        <taxon>Rhodospirillaceae</taxon>
        <taxon>Roseospira</taxon>
    </lineage>
</organism>
<evidence type="ECO:0000259" key="9">
    <source>
        <dbReference type="Pfam" id="PF13231"/>
    </source>
</evidence>
<keyword evidence="3" id="KW-0328">Glycosyltransferase</keyword>
<gene>
    <name evidence="10" type="ORF">F1188_13335</name>
</gene>
<feature type="transmembrane region" description="Helical" evidence="8">
    <location>
        <begin position="337"/>
        <end position="358"/>
    </location>
</feature>
<evidence type="ECO:0000256" key="5">
    <source>
        <dbReference type="ARBA" id="ARBA00022692"/>
    </source>
</evidence>
<evidence type="ECO:0000313" key="11">
    <source>
        <dbReference type="Proteomes" id="UP000324065"/>
    </source>
</evidence>
<accession>A0A5M6IA35</accession>
<keyword evidence="5 8" id="KW-0812">Transmembrane</keyword>
<keyword evidence="11" id="KW-1185">Reference proteome</keyword>
<feature type="transmembrane region" description="Helical" evidence="8">
    <location>
        <begin position="119"/>
        <end position="137"/>
    </location>
</feature>
<feature type="transmembrane region" description="Helical" evidence="8">
    <location>
        <begin position="213"/>
        <end position="232"/>
    </location>
</feature>
<dbReference type="GO" id="GO:0009103">
    <property type="term" value="P:lipopolysaccharide biosynthetic process"/>
    <property type="evidence" value="ECO:0007669"/>
    <property type="project" value="UniProtKB-ARBA"/>
</dbReference>
<evidence type="ECO:0000256" key="4">
    <source>
        <dbReference type="ARBA" id="ARBA00022679"/>
    </source>
</evidence>
<dbReference type="InterPro" id="IPR038731">
    <property type="entry name" value="RgtA/B/C-like"/>
</dbReference>
<feature type="transmembrane region" description="Helical" evidence="8">
    <location>
        <begin position="94"/>
        <end position="112"/>
    </location>
</feature>
<evidence type="ECO:0000256" key="7">
    <source>
        <dbReference type="ARBA" id="ARBA00023136"/>
    </source>
</evidence>
<feature type="domain" description="Glycosyltransferase RgtA/B/C/D-like" evidence="9">
    <location>
        <begin position="101"/>
        <end position="261"/>
    </location>
</feature>
<evidence type="ECO:0000256" key="8">
    <source>
        <dbReference type="SAM" id="Phobius"/>
    </source>
</evidence>
<keyword evidence="2" id="KW-1003">Cell membrane</keyword>
<feature type="transmembrane region" description="Helical" evidence="8">
    <location>
        <begin position="174"/>
        <end position="193"/>
    </location>
</feature>
<evidence type="ECO:0000256" key="2">
    <source>
        <dbReference type="ARBA" id="ARBA00022475"/>
    </source>
</evidence>
<evidence type="ECO:0000313" key="10">
    <source>
        <dbReference type="EMBL" id="KAA5605012.1"/>
    </source>
</evidence>
<feature type="transmembrane region" description="Helical" evidence="8">
    <location>
        <begin position="53"/>
        <end position="74"/>
    </location>
</feature>
<feature type="transmembrane region" description="Helical" evidence="8">
    <location>
        <begin position="12"/>
        <end position="32"/>
    </location>
</feature>
<dbReference type="AlphaFoldDB" id="A0A5M6IA35"/>
<dbReference type="InterPro" id="IPR050297">
    <property type="entry name" value="LipidA_mod_glycosyltrf_83"/>
</dbReference>
<evidence type="ECO:0000256" key="3">
    <source>
        <dbReference type="ARBA" id="ARBA00022676"/>
    </source>
</evidence>
<proteinExistence type="predicted"/>
<feature type="transmembrane region" description="Helical" evidence="8">
    <location>
        <begin position="149"/>
        <end position="167"/>
    </location>
</feature>
<dbReference type="GO" id="GO:0016763">
    <property type="term" value="F:pentosyltransferase activity"/>
    <property type="evidence" value="ECO:0007669"/>
    <property type="project" value="TreeGrafter"/>
</dbReference>
<keyword evidence="7 8" id="KW-0472">Membrane</keyword>
<protein>
    <recommendedName>
        <fullName evidence="9">Glycosyltransferase RgtA/B/C/D-like domain-containing protein</fullName>
    </recommendedName>
</protein>
<sequence>MAGGDRCVRPSRWATAARCGFGALAGAILGSLDGMMNRVWRGIAALGRAFGRPGAAFGFMALMLGVAVALQVGLQTGGRNDDAELLLFSQTLALGYDALNPPLVIWLHWLVVQAVGPTLLSARLVVAVLLFAAYPLATAAARRLTPDRGMATFAGLALAALVAWNWAPHLNLSHTVAMTAAGFALLWVTLRLLDRPTWLNWGLAGLVAGLGLLTKYNFALLLAAVVLAGLLTPTTRRVLLSGRAVLGAAVTFVIAAPHYAWLLLHWSAFQELFDAKMGRDAPVAGALEGIKGGLALLGEHSLMVLLPSVALALLLFAPAVWRALVRPARVAPVRRDRLVFAALVPVLLLLILAGLVVGAGVTDIGAHHVYGLLVVVVPLFAWIARGEPGPRSRGLFALVAVVLTLVVPVFLTRMIVETAATCEGKCNTALPYGAYSADLTDAGFTGGTVVMVSSVHRFPMIFLRPHLPPARYVKPLDSQKAAFAPPPRSEPGDCLVLWEAAHDPDRLDRLREDIPGQGAALPDSAIVGVSTGALALSGRPAAHPLGYALIKGGVGACR</sequence>
<dbReference type="PANTHER" id="PTHR33908:SF11">
    <property type="entry name" value="MEMBRANE PROTEIN"/>
    <property type="match status" value="1"/>
</dbReference>
<feature type="transmembrane region" description="Helical" evidence="8">
    <location>
        <begin position="395"/>
        <end position="416"/>
    </location>
</feature>
<dbReference type="OrthoDB" id="7336615at2"/>